<evidence type="ECO:0000313" key="9">
    <source>
        <dbReference type="Proteomes" id="UP000317158"/>
    </source>
</evidence>
<dbReference type="InterPro" id="IPR007581">
    <property type="entry name" value="Endonuclease-V"/>
</dbReference>
<keyword evidence="7" id="KW-0479">Metal-binding</keyword>
<keyword evidence="7" id="KW-0234">DNA repair</keyword>
<dbReference type="HAMAP" id="MF_00801">
    <property type="entry name" value="Endonuclease_5"/>
    <property type="match status" value="1"/>
</dbReference>
<proteinExistence type="inferred from homology"/>
<protein>
    <recommendedName>
        <fullName evidence="7">Endonuclease V</fullName>
        <ecNumber evidence="7">3.1.21.7</ecNumber>
    </recommendedName>
    <alternativeName>
        <fullName evidence="7">Deoxyinosine 3'endonuclease</fullName>
    </alternativeName>
    <alternativeName>
        <fullName evidence="7">Deoxyribonuclease V</fullName>
        <shortName evidence="7">DNase V</shortName>
    </alternativeName>
</protein>
<dbReference type="GO" id="GO:0006281">
    <property type="term" value="P:DNA repair"/>
    <property type="evidence" value="ECO:0007669"/>
    <property type="project" value="UniProtKB-UniRule"/>
</dbReference>
<evidence type="ECO:0000256" key="5">
    <source>
        <dbReference type="ARBA" id="ARBA00022759"/>
    </source>
</evidence>
<feature type="site" description="Interaction with target DNA" evidence="7">
    <location>
        <position position="74"/>
    </location>
</feature>
<comment type="cofactor">
    <cofactor evidence="7">
        <name>Mg(2+)</name>
        <dbReference type="ChEBI" id="CHEBI:18420"/>
    </cofactor>
</comment>
<dbReference type="GO" id="GO:0000287">
    <property type="term" value="F:magnesium ion binding"/>
    <property type="evidence" value="ECO:0007669"/>
    <property type="project" value="UniProtKB-UniRule"/>
</dbReference>
<dbReference type="Proteomes" id="UP000317158">
    <property type="component" value="Unassembled WGS sequence"/>
</dbReference>
<sequence length="229" mass="25817">MDLERLLDEQRRLSSNIILEDRFSHIDRVAGIDSSYLNKDDSQGKIITAAVLVDYLSRDVLEKIYLIDDIDFPYIPGFLFYREGKNMLNTIRKLMTKPDVILIDGGGINHPMGIGLASHIGVILKRPTIGVTKKMFYGFCTKPTDVGESKPIILNDKVIGYAYKPNKRSNPIYITPGNLISVDSAFEITKNLISKHKLPIPIQEAHNFAKSIRLSIKQNYVPASQIKDL</sequence>
<accession>A0A520KRM7</accession>
<dbReference type="EC" id="3.1.21.7" evidence="7"/>
<dbReference type="GO" id="GO:0043737">
    <property type="term" value="F:deoxyribonuclease V activity"/>
    <property type="evidence" value="ECO:0007669"/>
    <property type="project" value="UniProtKB-UniRule"/>
</dbReference>
<comment type="subcellular location">
    <subcellularLocation>
        <location evidence="2 7">Cytoplasm</location>
    </subcellularLocation>
</comment>
<evidence type="ECO:0000256" key="7">
    <source>
        <dbReference type="HAMAP-Rule" id="MF_00801"/>
    </source>
</evidence>
<dbReference type="GO" id="GO:0016891">
    <property type="term" value="F:RNA endonuclease activity producing 5'-phosphomonoesters, hydrolytic mechanism"/>
    <property type="evidence" value="ECO:0007669"/>
    <property type="project" value="TreeGrafter"/>
</dbReference>
<keyword evidence="6 7" id="KW-0378">Hydrolase</keyword>
<feature type="binding site" evidence="7">
    <location>
        <position position="104"/>
    </location>
    <ligand>
        <name>Mg(2+)</name>
        <dbReference type="ChEBI" id="CHEBI:18420"/>
    </ligand>
</feature>
<dbReference type="GO" id="GO:0005737">
    <property type="term" value="C:cytoplasm"/>
    <property type="evidence" value="ECO:0007669"/>
    <property type="project" value="UniProtKB-SubCell"/>
</dbReference>
<comment type="caution">
    <text evidence="8">The sequence shown here is derived from an EMBL/GenBank/DDBJ whole genome shotgun (WGS) entry which is preliminary data.</text>
</comment>
<evidence type="ECO:0000256" key="6">
    <source>
        <dbReference type="ARBA" id="ARBA00022801"/>
    </source>
</evidence>
<keyword evidence="5 7" id="KW-0255">Endonuclease</keyword>
<dbReference type="Gene3D" id="3.30.2170.10">
    <property type="entry name" value="archaeoglobus fulgidus dsm 4304 superfamily"/>
    <property type="match status" value="1"/>
</dbReference>
<dbReference type="Pfam" id="PF04493">
    <property type="entry name" value="Endonuclease_5"/>
    <property type="match status" value="1"/>
</dbReference>
<name>A0A520KRM7_METT2</name>
<gene>
    <name evidence="7" type="primary">nfi</name>
    <name evidence="8" type="ORF">EF806_03590</name>
</gene>
<evidence type="ECO:0000256" key="4">
    <source>
        <dbReference type="ARBA" id="ARBA00022722"/>
    </source>
</evidence>
<dbReference type="AlphaFoldDB" id="A0A520KRM7"/>
<keyword evidence="7" id="KW-0460">Magnesium</keyword>
<keyword evidence="3 7" id="KW-0963">Cytoplasm</keyword>
<evidence type="ECO:0000256" key="1">
    <source>
        <dbReference type="ARBA" id="ARBA00001835"/>
    </source>
</evidence>
<organism evidence="8 9">
    <name type="scientific">Methanoliparum thermophilum</name>
    <dbReference type="NCBI Taxonomy" id="2491083"/>
    <lineage>
        <taxon>Archaea</taxon>
        <taxon>Methanobacteriati</taxon>
        <taxon>Methanobacteriota</taxon>
        <taxon>Candidatus Methanoliparia</taxon>
        <taxon>Candidatus Methanoliparales</taxon>
        <taxon>Candidatus Methanoliparaceae</taxon>
        <taxon>Candidatus Methanoliparum</taxon>
    </lineage>
</organism>
<dbReference type="GO" id="GO:0003727">
    <property type="term" value="F:single-stranded RNA binding"/>
    <property type="evidence" value="ECO:0007669"/>
    <property type="project" value="TreeGrafter"/>
</dbReference>
<dbReference type="EMBL" id="RXIF01000006">
    <property type="protein sequence ID" value="RZN64440.1"/>
    <property type="molecule type" value="Genomic_DNA"/>
</dbReference>
<feature type="binding site" evidence="7">
    <location>
        <position position="33"/>
    </location>
    <ligand>
        <name>Mg(2+)</name>
        <dbReference type="ChEBI" id="CHEBI:18420"/>
    </ligand>
</feature>
<keyword evidence="4 7" id="KW-0540">Nuclease</keyword>
<evidence type="ECO:0000256" key="2">
    <source>
        <dbReference type="ARBA" id="ARBA00004496"/>
    </source>
</evidence>
<evidence type="ECO:0000256" key="3">
    <source>
        <dbReference type="ARBA" id="ARBA00022490"/>
    </source>
</evidence>
<comment type="similarity">
    <text evidence="7">Belongs to the endonuclease V family.</text>
</comment>
<reference evidence="8 9" key="1">
    <citation type="journal article" date="2019" name="Nat. Microbiol.">
        <title>Wide diversity of methane and short-chain alkane metabolisms in uncultured archaea.</title>
        <authorList>
            <person name="Borrel G."/>
            <person name="Adam P.S."/>
            <person name="McKay L.J."/>
            <person name="Chen L.X."/>
            <person name="Sierra-Garcia I.N."/>
            <person name="Sieber C.M."/>
            <person name="Letourneur Q."/>
            <person name="Ghozlane A."/>
            <person name="Andersen G.L."/>
            <person name="Li W.J."/>
            <person name="Hallam S.J."/>
            <person name="Muyzer G."/>
            <person name="de Oliveira V.M."/>
            <person name="Inskeep W.P."/>
            <person name="Banfield J.F."/>
            <person name="Gribaldo S."/>
        </authorList>
    </citation>
    <scope>NUCLEOTIDE SEQUENCE [LARGE SCALE GENOMIC DNA]</scope>
    <source>
        <strain evidence="8">NM1a</strain>
    </source>
</reference>
<dbReference type="PANTHER" id="PTHR28511">
    <property type="entry name" value="ENDONUCLEASE V"/>
    <property type="match status" value="1"/>
</dbReference>
<evidence type="ECO:0000313" key="8">
    <source>
        <dbReference type="EMBL" id="RZN64440.1"/>
    </source>
</evidence>
<comment type="catalytic activity">
    <reaction evidence="1 7">
        <text>Endonucleolytic cleavage at apurinic or apyrimidinic sites to products with a 5'-phosphate.</text>
        <dbReference type="EC" id="3.1.21.7"/>
    </reaction>
</comment>
<dbReference type="CDD" id="cd06559">
    <property type="entry name" value="Endonuclease_V"/>
    <property type="match status" value="1"/>
</dbReference>
<keyword evidence="7" id="KW-0227">DNA damage</keyword>
<dbReference type="PANTHER" id="PTHR28511:SF1">
    <property type="entry name" value="ENDONUCLEASE V"/>
    <property type="match status" value="1"/>
</dbReference>
<comment type="function">
    <text evidence="7">DNA repair enzyme involved in the repair of deaminated bases. Selectively cleaves double-stranded DNA at the second phosphodiester bond 3' to a deoxyinosine leaving behind the intact lesion on the nicked DNA.</text>
</comment>